<proteinExistence type="inferred from homology"/>
<comment type="function">
    <text evidence="1">Destroys superoxide anion radicals which are normally produced within the cells and which are toxic to biological systems.</text>
</comment>
<feature type="domain" description="Manganese/iron superoxide dismutase N-terminal" evidence="9">
    <location>
        <begin position="3"/>
        <end position="59"/>
    </location>
</feature>
<gene>
    <name evidence="10" type="ORF">ECPE_LOCUS1774</name>
</gene>
<comment type="similarity">
    <text evidence="2">Belongs to the iron/manganese superoxide dismutase family.</text>
</comment>
<evidence type="ECO:0000256" key="3">
    <source>
        <dbReference type="ARBA" id="ARBA00012682"/>
    </source>
</evidence>
<protein>
    <recommendedName>
        <fullName evidence="3">superoxide dismutase</fullName>
        <ecNumber evidence="3">1.15.1.1</ecNumber>
    </recommendedName>
</protein>
<dbReference type="Gene3D" id="1.10.287.990">
    <property type="entry name" value="Fe,Mn superoxide dismutase (SOD) domain"/>
    <property type="match status" value="1"/>
</dbReference>
<evidence type="ECO:0000256" key="7">
    <source>
        <dbReference type="ARBA" id="ARBA00049204"/>
    </source>
</evidence>
<dbReference type="InterPro" id="IPR050265">
    <property type="entry name" value="Fe/Mn_Superoxide_Dismutase"/>
</dbReference>
<evidence type="ECO:0000256" key="1">
    <source>
        <dbReference type="ARBA" id="ARBA00002170"/>
    </source>
</evidence>
<organism evidence="10 11">
    <name type="scientific">Echinostoma caproni</name>
    <dbReference type="NCBI Taxonomy" id="27848"/>
    <lineage>
        <taxon>Eukaryota</taxon>
        <taxon>Metazoa</taxon>
        <taxon>Spiralia</taxon>
        <taxon>Lophotrochozoa</taxon>
        <taxon>Platyhelminthes</taxon>
        <taxon>Trematoda</taxon>
        <taxon>Digenea</taxon>
        <taxon>Plagiorchiida</taxon>
        <taxon>Echinostomata</taxon>
        <taxon>Echinostomatoidea</taxon>
        <taxon>Echinostomatidae</taxon>
        <taxon>Echinostoma</taxon>
    </lineage>
</organism>
<dbReference type="GO" id="GO:0005739">
    <property type="term" value="C:mitochondrion"/>
    <property type="evidence" value="ECO:0007669"/>
    <property type="project" value="TreeGrafter"/>
</dbReference>
<dbReference type="GO" id="GO:0030145">
    <property type="term" value="F:manganese ion binding"/>
    <property type="evidence" value="ECO:0007669"/>
    <property type="project" value="TreeGrafter"/>
</dbReference>
<comment type="catalytic activity">
    <reaction evidence="7">
        <text>2 superoxide + 2 H(+) = H2O2 + O2</text>
        <dbReference type="Rhea" id="RHEA:20696"/>
        <dbReference type="ChEBI" id="CHEBI:15378"/>
        <dbReference type="ChEBI" id="CHEBI:15379"/>
        <dbReference type="ChEBI" id="CHEBI:16240"/>
        <dbReference type="ChEBI" id="CHEBI:18421"/>
        <dbReference type="EC" id="1.15.1.1"/>
    </reaction>
</comment>
<dbReference type="InterPro" id="IPR019831">
    <property type="entry name" value="Mn/Fe_SOD_N"/>
</dbReference>
<keyword evidence="4" id="KW-0479">Metal-binding</keyword>
<sequence length="115" mass="13013">MQYLPYDYNALEPTISAEIMKLHHGKHHAAYVHNYNIAEDQLREAEAKNDTTKIIALQVKSKNGCVVNFCCGSYHIRYALIASSPEATADEDGKLLNLQTRVKRILHGVLVQRAY</sequence>
<dbReference type="OrthoDB" id="239262at2759"/>
<name>A0A3P8D468_9TREM</name>
<accession>A0A3P8D468</accession>
<evidence type="ECO:0000256" key="8">
    <source>
        <dbReference type="SAM" id="Coils"/>
    </source>
</evidence>
<keyword evidence="8" id="KW-0175">Coiled coil</keyword>
<evidence type="ECO:0000259" key="9">
    <source>
        <dbReference type="Pfam" id="PF00081"/>
    </source>
</evidence>
<dbReference type="InterPro" id="IPR036324">
    <property type="entry name" value="Mn/Fe_SOD_N_sf"/>
</dbReference>
<dbReference type="Pfam" id="PF00081">
    <property type="entry name" value="Sod_Fe_N"/>
    <property type="match status" value="1"/>
</dbReference>
<dbReference type="PANTHER" id="PTHR11404:SF6">
    <property type="entry name" value="SUPEROXIDE DISMUTASE [MN], MITOCHONDRIAL"/>
    <property type="match status" value="1"/>
</dbReference>
<dbReference type="AlphaFoldDB" id="A0A3P8D468"/>
<dbReference type="GO" id="GO:0004784">
    <property type="term" value="F:superoxide dismutase activity"/>
    <property type="evidence" value="ECO:0007669"/>
    <property type="project" value="UniProtKB-EC"/>
</dbReference>
<evidence type="ECO:0000256" key="6">
    <source>
        <dbReference type="ARBA" id="ARBA00023211"/>
    </source>
</evidence>
<evidence type="ECO:0000256" key="4">
    <source>
        <dbReference type="ARBA" id="ARBA00022723"/>
    </source>
</evidence>
<dbReference type="Proteomes" id="UP000272942">
    <property type="component" value="Unassembled WGS sequence"/>
</dbReference>
<dbReference type="SUPFAM" id="SSF46609">
    <property type="entry name" value="Fe,Mn superoxide dismutase (SOD), N-terminal domain"/>
    <property type="match status" value="1"/>
</dbReference>
<reference evidence="10 11" key="1">
    <citation type="submission" date="2018-11" db="EMBL/GenBank/DDBJ databases">
        <authorList>
            <consortium name="Pathogen Informatics"/>
        </authorList>
    </citation>
    <scope>NUCLEOTIDE SEQUENCE [LARGE SCALE GENOMIC DNA]</scope>
    <source>
        <strain evidence="10 11">Egypt</strain>
    </source>
</reference>
<dbReference type="PANTHER" id="PTHR11404">
    <property type="entry name" value="SUPEROXIDE DISMUTASE 2"/>
    <property type="match status" value="1"/>
</dbReference>
<keyword evidence="11" id="KW-1185">Reference proteome</keyword>
<keyword evidence="6" id="KW-0464">Manganese</keyword>
<dbReference type="EMBL" id="UZAN01015043">
    <property type="protein sequence ID" value="VDP46087.1"/>
    <property type="molecule type" value="Genomic_DNA"/>
</dbReference>
<dbReference type="InterPro" id="IPR001189">
    <property type="entry name" value="Mn/Fe_SOD"/>
</dbReference>
<evidence type="ECO:0000256" key="5">
    <source>
        <dbReference type="ARBA" id="ARBA00023002"/>
    </source>
</evidence>
<feature type="coiled-coil region" evidence="8">
    <location>
        <begin position="28"/>
        <end position="55"/>
    </location>
</feature>
<evidence type="ECO:0000313" key="10">
    <source>
        <dbReference type="EMBL" id="VDP46087.1"/>
    </source>
</evidence>
<dbReference type="EC" id="1.15.1.1" evidence="3"/>
<evidence type="ECO:0000256" key="2">
    <source>
        <dbReference type="ARBA" id="ARBA00008714"/>
    </source>
</evidence>
<dbReference type="PRINTS" id="PR01703">
    <property type="entry name" value="MNSODISMTASE"/>
</dbReference>
<evidence type="ECO:0000313" key="11">
    <source>
        <dbReference type="Proteomes" id="UP000272942"/>
    </source>
</evidence>
<keyword evidence="5" id="KW-0560">Oxidoreductase</keyword>